<protein>
    <submittedName>
        <fullName evidence="1">Predicted protein</fullName>
    </submittedName>
</protein>
<dbReference type="HOGENOM" id="CLU_2027135_0_0_1"/>
<evidence type="ECO:0000313" key="1">
    <source>
        <dbReference type="EMBL" id="EDR04127.1"/>
    </source>
</evidence>
<reference evidence="1 2" key="1">
    <citation type="journal article" date="2008" name="Nature">
        <title>The genome of Laccaria bicolor provides insights into mycorrhizal symbiosis.</title>
        <authorList>
            <person name="Martin F."/>
            <person name="Aerts A."/>
            <person name="Ahren D."/>
            <person name="Brun A."/>
            <person name="Danchin E.G.J."/>
            <person name="Duchaussoy F."/>
            <person name="Gibon J."/>
            <person name="Kohler A."/>
            <person name="Lindquist E."/>
            <person name="Pereda V."/>
            <person name="Salamov A."/>
            <person name="Shapiro H.J."/>
            <person name="Wuyts J."/>
            <person name="Blaudez D."/>
            <person name="Buee M."/>
            <person name="Brokstein P."/>
            <person name="Canbaeck B."/>
            <person name="Cohen D."/>
            <person name="Courty P.E."/>
            <person name="Coutinho P.M."/>
            <person name="Delaruelle C."/>
            <person name="Detter J.C."/>
            <person name="Deveau A."/>
            <person name="DiFazio S."/>
            <person name="Duplessis S."/>
            <person name="Fraissinet-Tachet L."/>
            <person name="Lucic E."/>
            <person name="Frey-Klett P."/>
            <person name="Fourrey C."/>
            <person name="Feussner I."/>
            <person name="Gay G."/>
            <person name="Grimwood J."/>
            <person name="Hoegger P.J."/>
            <person name="Jain P."/>
            <person name="Kilaru S."/>
            <person name="Labbe J."/>
            <person name="Lin Y.C."/>
            <person name="Legue V."/>
            <person name="Le Tacon F."/>
            <person name="Marmeisse R."/>
            <person name="Melayah D."/>
            <person name="Montanini B."/>
            <person name="Muratet M."/>
            <person name="Nehls U."/>
            <person name="Niculita-Hirzel H."/>
            <person name="Oudot-Le Secq M.P."/>
            <person name="Peter M."/>
            <person name="Quesneville H."/>
            <person name="Rajashekar B."/>
            <person name="Reich M."/>
            <person name="Rouhier N."/>
            <person name="Schmutz J."/>
            <person name="Yin T."/>
            <person name="Chalot M."/>
            <person name="Henrissat B."/>
            <person name="Kuees U."/>
            <person name="Lucas S."/>
            <person name="Van de Peer Y."/>
            <person name="Podila G.K."/>
            <person name="Polle A."/>
            <person name="Pukkila P.J."/>
            <person name="Richardson P.M."/>
            <person name="Rouze P."/>
            <person name="Sanders I.R."/>
            <person name="Stajich J.E."/>
            <person name="Tunlid A."/>
            <person name="Tuskan G."/>
            <person name="Grigoriev I.V."/>
        </authorList>
    </citation>
    <scope>NUCLEOTIDE SEQUENCE [LARGE SCALE GENOMIC DNA]</scope>
    <source>
        <strain evidence="2">S238N-H82 / ATCC MYA-4686</strain>
    </source>
</reference>
<dbReference type="GeneID" id="6080953"/>
<organism evidence="2">
    <name type="scientific">Laccaria bicolor (strain S238N-H82 / ATCC MYA-4686)</name>
    <name type="common">Bicoloured deceiver</name>
    <name type="synonym">Laccaria laccata var. bicolor</name>
    <dbReference type="NCBI Taxonomy" id="486041"/>
    <lineage>
        <taxon>Eukaryota</taxon>
        <taxon>Fungi</taxon>
        <taxon>Dikarya</taxon>
        <taxon>Basidiomycota</taxon>
        <taxon>Agaricomycotina</taxon>
        <taxon>Agaricomycetes</taxon>
        <taxon>Agaricomycetidae</taxon>
        <taxon>Agaricales</taxon>
        <taxon>Agaricineae</taxon>
        <taxon>Hydnangiaceae</taxon>
        <taxon>Laccaria</taxon>
    </lineage>
</organism>
<dbReference type="AlphaFoldDB" id="B0DMX8"/>
<dbReference type="RefSeq" id="XP_001885382.1">
    <property type="nucleotide sequence ID" value="XM_001885347.1"/>
</dbReference>
<dbReference type="EMBL" id="DS547120">
    <property type="protein sequence ID" value="EDR04127.1"/>
    <property type="molecule type" value="Genomic_DNA"/>
</dbReference>
<proteinExistence type="predicted"/>
<dbReference type="OrthoDB" id="2757952at2759"/>
<dbReference type="KEGG" id="lbc:LACBIDRAFT_330997"/>
<gene>
    <name evidence="1" type="ORF">LACBIDRAFT_330997</name>
</gene>
<name>B0DMX8_LACBS</name>
<sequence>MGHVSEFEKVHLVSGISDFVAYDYMSSEDDGPGFAWDAGETSTHGQFHGFQENTNIDKPKCHVPRSVLDEAWMVASGNQNIILEVIEIEDCKLDQEDLAALKEWREWDSQANQVNVTSIDEA</sequence>
<accession>B0DMX8</accession>
<dbReference type="Proteomes" id="UP000001194">
    <property type="component" value="Unassembled WGS sequence"/>
</dbReference>
<dbReference type="InParanoid" id="B0DMX8"/>
<keyword evidence="2" id="KW-1185">Reference proteome</keyword>
<evidence type="ECO:0000313" key="2">
    <source>
        <dbReference type="Proteomes" id="UP000001194"/>
    </source>
</evidence>